<evidence type="ECO:0000313" key="1">
    <source>
        <dbReference type="EMBL" id="SIN73867.1"/>
    </source>
</evidence>
<accession>A0A1N6DT47</accession>
<sequence length="421" mass="49392">MLKRIFLFRNKSSSYFEKLILICVKINDSMKIHYLLCILLSFIANSQIKFEKGYIITQSGQQKDVYIKNLDWLENPDTFIYKSGENDEQKTGQLINIKEFSVPNYFKFVKYTGKIDVSSNNMNDLSYLPNPIWEERTIFLNQLTSGKLKLYQYRNKNIEQYFYSTENGEIIPLVYKKYNPGGDTYKIAENTEYIDQLVSLTGEKTRKIKYEKSYLVDFFQQYNGEKNETKNNKLDFNLSFRMGVSFNKLNVDLHSFYQDVDFSDKTGYTIGLEAELVLPFNKNKWSIIAEPTYYRYKNESVSKDGTYKFATSFDMLDLEIGLRHYMFLSDKSKIFINAGIVTNIYMTKDALMTYTSLKPGYLNGGSYYDTKSTYLNFGIGYKYKNKFSGELKVSTSKELYERGYWSAKLSRVSFILGYNIF</sequence>
<evidence type="ECO:0000313" key="2">
    <source>
        <dbReference type="Proteomes" id="UP000185207"/>
    </source>
</evidence>
<dbReference type="EMBL" id="FSRK01000001">
    <property type="protein sequence ID" value="SIN73867.1"/>
    <property type="molecule type" value="Genomic_DNA"/>
</dbReference>
<dbReference type="AlphaFoldDB" id="A0A1N6DT47"/>
<gene>
    <name evidence="1" type="ORF">SAMN05444409_0021</name>
</gene>
<dbReference type="Proteomes" id="UP000185207">
    <property type="component" value="Unassembled WGS sequence"/>
</dbReference>
<keyword evidence="2" id="KW-1185">Reference proteome</keyword>
<reference evidence="2" key="1">
    <citation type="submission" date="2016-11" db="EMBL/GenBank/DDBJ databases">
        <authorList>
            <person name="Varghese N."/>
            <person name="Submissions S."/>
        </authorList>
    </citation>
    <scope>NUCLEOTIDE SEQUENCE [LARGE SCALE GENOMIC DNA]</scope>
    <source>
        <strain evidence="2">DSM 27623</strain>
    </source>
</reference>
<dbReference type="STRING" id="1416779.SAMN05444409_0021"/>
<organism evidence="1 2">
    <name type="scientific">Epilithonimonas zeae</name>
    <dbReference type="NCBI Taxonomy" id="1416779"/>
    <lineage>
        <taxon>Bacteria</taxon>
        <taxon>Pseudomonadati</taxon>
        <taxon>Bacteroidota</taxon>
        <taxon>Flavobacteriia</taxon>
        <taxon>Flavobacteriales</taxon>
        <taxon>Weeksellaceae</taxon>
        <taxon>Chryseobacterium group</taxon>
        <taxon>Epilithonimonas</taxon>
    </lineage>
</organism>
<protein>
    <recommendedName>
        <fullName evidence="3">tRNA modification GTPase</fullName>
    </recommendedName>
</protein>
<evidence type="ECO:0008006" key="3">
    <source>
        <dbReference type="Google" id="ProtNLM"/>
    </source>
</evidence>
<proteinExistence type="predicted"/>
<name>A0A1N6DT47_9FLAO</name>